<sequence length="222" mass="24956">MPLLAPSLAEYLFLDLDGTLTDPSEGITRGVMYALEHFGIHEEDPRRLYPFIGPPLYDSFMRHYGFDLASAYKAIEYFQEYYGQRGMYENVPYPGVKELLYRWQEEGRKLVLATSKPEVFAVRILERFGMAGAFLLMAGGDVEEKRVEKKLVIGYAMEKLGLSSAEDCLMIGDRKFDVLGAEQHGIPTLGVLYGFGSRKELSGAGASWLAGSVAELEELMRR</sequence>
<dbReference type="InterPro" id="IPR023214">
    <property type="entry name" value="HAD_sf"/>
</dbReference>
<dbReference type="GO" id="GO:0005829">
    <property type="term" value="C:cytosol"/>
    <property type="evidence" value="ECO:0007669"/>
    <property type="project" value="TreeGrafter"/>
</dbReference>
<dbReference type="AlphaFoldDB" id="A0A921AWJ8"/>
<dbReference type="RefSeq" id="WP_304122426.1">
    <property type="nucleotide sequence ID" value="NZ_DYZA01000142.1"/>
</dbReference>
<evidence type="ECO:0000313" key="1">
    <source>
        <dbReference type="EMBL" id="HJD97376.1"/>
    </source>
</evidence>
<dbReference type="PANTHER" id="PTHR43434">
    <property type="entry name" value="PHOSPHOGLYCOLATE PHOSPHATASE"/>
    <property type="match status" value="1"/>
</dbReference>
<dbReference type="Pfam" id="PF13419">
    <property type="entry name" value="HAD_2"/>
    <property type="match status" value="1"/>
</dbReference>
<dbReference type="InterPro" id="IPR036412">
    <property type="entry name" value="HAD-like_sf"/>
</dbReference>
<dbReference type="Proteomes" id="UP000698963">
    <property type="component" value="Unassembled WGS sequence"/>
</dbReference>
<accession>A0A921AWJ8</accession>
<dbReference type="InterPro" id="IPR023198">
    <property type="entry name" value="PGP-like_dom2"/>
</dbReference>
<dbReference type="SFLD" id="SFLDG01129">
    <property type="entry name" value="C1.5:_HAD__Beta-PGM__Phosphata"/>
    <property type="match status" value="1"/>
</dbReference>
<dbReference type="InterPro" id="IPR041492">
    <property type="entry name" value="HAD_2"/>
</dbReference>
<proteinExistence type="predicted"/>
<name>A0A921AWJ8_9BACT</name>
<protein>
    <submittedName>
        <fullName evidence="1">HAD hydrolase-like protein</fullName>
    </submittedName>
</protein>
<comment type="caution">
    <text evidence="1">The sequence shown here is derived from an EMBL/GenBank/DDBJ whole genome shotgun (WGS) entry which is preliminary data.</text>
</comment>
<evidence type="ECO:0000313" key="2">
    <source>
        <dbReference type="Proteomes" id="UP000698963"/>
    </source>
</evidence>
<dbReference type="GO" id="GO:0016787">
    <property type="term" value="F:hydrolase activity"/>
    <property type="evidence" value="ECO:0007669"/>
    <property type="project" value="UniProtKB-KW"/>
</dbReference>
<dbReference type="Gene3D" id="1.10.150.240">
    <property type="entry name" value="Putative phosphatase, domain 2"/>
    <property type="match status" value="1"/>
</dbReference>
<gene>
    <name evidence="1" type="ORF">K8W16_07000</name>
</gene>
<reference evidence="1" key="2">
    <citation type="submission" date="2021-09" db="EMBL/GenBank/DDBJ databases">
        <authorList>
            <person name="Gilroy R."/>
        </authorList>
    </citation>
    <scope>NUCLEOTIDE SEQUENCE</scope>
    <source>
        <strain evidence="1">ChiGjej2B2-19336</strain>
    </source>
</reference>
<dbReference type="SFLD" id="SFLDS00003">
    <property type="entry name" value="Haloacid_Dehalogenase"/>
    <property type="match status" value="1"/>
</dbReference>
<dbReference type="PANTHER" id="PTHR43434:SF20">
    <property type="entry name" value="5'-NUCLEOTIDASE"/>
    <property type="match status" value="1"/>
</dbReference>
<keyword evidence="1" id="KW-0378">Hydrolase</keyword>
<dbReference type="Gene3D" id="3.40.50.1000">
    <property type="entry name" value="HAD superfamily/HAD-like"/>
    <property type="match status" value="1"/>
</dbReference>
<reference evidence="1" key="1">
    <citation type="journal article" date="2021" name="PeerJ">
        <title>Extensive microbial diversity within the chicken gut microbiome revealed by metagenomics and culture.</title>
        <authorList>
            <person name="Gilroy R."/>
            <person name="Ravi A."/>
            <person name="Getino M."/>
            <person name="Pursley I."/>
            <person name="Horton D.L."/>
            <person name="Alikhan N.F."/>
            <person name="Baker D."/>
            <person name="Gharbi K."/>
            <person name="Hall N."/>
            <person name="Watson M."/>
            <person name="Adriaenssens E.M."/>
            <person name="Foster-Nyarko E."/>
            <person name="Jarju S."/>
            <person name="Secka A."/>
            <person name="Antonio M."/>
            <person name="Oren A."/>
            <person name="Chaudhuri R.R."/>
            <person name="La Ragione R."/>
            <person name="Hildebrand F."/>
            <person name="Pallen M.J."/>
        </authorList>
    </citation>
    <scope>NUCLEOTIDE SEQUENCE</scope>
    <source>
        <strain evidence="1">ChiGjej2B2-19336</strain>
    </source>
</reference>
<organism evidence="1 2">
    <name type="scientific">Mailhella massiliensis</name>
    <dbReference type="NCBI Taxonomy" id="1903261"/>
    <lineage>
        <taxon>Bacteria</taxon>
        <taxon>Pseudomonadati</taxon>
        <taxon>Thermodesulfobacteriota</taxon>
        <taxon>Desulfovibrionia</taxon>
        <taxon>Desulfovibrionales</taxon>
        <taxon>Desulfovibrionaceae</taxon>
        <taxon>Mailhella</taxon>
    </lineage>
</organism>
<dbReference type="InterPro" id="IPR050155">
    <property type="entry name" value="HAD-like_hydrolase_sf"/>
</dbReference>
<dbReference type="SUPFAM" id="SSF56784">
    <property type="entry name" value="HAD-like"/>
    <property type="match status" value="1"/>
</dbReference>
<dbReference type="EMBL" id="DYZA01000142">
    <property type="protein sequence ID" value="HJD97376.1"/>
    <property type="molecule type" value="Genomic_DNA"/>
</dbReference>
<dbReference type="GO" id="GO:0004713">
    <property type="term" value="F:protein tyrosine kinase activity"/>
    <property type="evidence" value="ECO:0007669"/>
    <property type="project" value="TreeGrafter"/>
</dbReference>